<feature type="transmembrane region" description="Helical" evidence="1">
    <location>
        <begin position="6"/>
        <end position="23"/>
    </location>
</feature>
<dbReference type="Gene3D" id="1.20.1740.10">
    <property type="entry name" value="Amino acid/polyamine transporter I"/>
    <property type="match status" value="1"/>
</dbReference>
<feature type="transmembrane region" description="Helical" evidence="1">
    <location>
        <begin position="35"/>
        <end position="53"/>
    </location>
</feature>
<evidence type="ECO:0008006" key="4">
    <source>
        <dbReference type="Google" id="ProtNLM"/>
    </source>
</evidence>
<feature type="transmembrane region" description="Helical" evidence="1">
    <location>
        <begin position="326"/>
        <end position="348"/>
    </location>
</feature>
<feature type="transmembrane region" description="Helical" evidence="1">
    <location>
        <begin position="100"/>
        <end position="121"/>
    </location>
</feature>
<protein>
    <recommendedName>
        <fullName evidence="4">APC family permease</fullName>
    </recommendedName>
</protein>
<organism evidence="2 3">
    <name type="scientific">Mesorhizobium marinum</name>
    <dbReference type="NCBI Taxonomy" id="3228790"/>
    <lineage>
        <taxon>Bacteria</taxon>
        <taxon>Pseudomonadati</taxon>
        <taxon>Pseudomonadota</taxon>
        <taxon>Alphaproteobacteria</taxon>
        <taxon>Hyphomicrobiales</taxon>
        <taxon>Phyllobacteriaceae</taxon>
        <taxon>Mesorhizobium</taxon>
    </lineage>
</organism>
<keyword evidence="1" id="KW-1133">Transmembrane helix</keyword>
<dbReference type="RefSeq" id="WP_367725794.1">
    <property type="nucleotide sequence ID" value="NZ_JBFOCI010000009.1"/>
</dbReference>
<feature type="transmembrane region" description="Helical" evidence="1">
    <location>
        <begin position="141"/>
        <end position="158"/>
    </location>
</feature>
<feature type="transmembrane region" description="Helical" evidence="1">
    <location>
        <begin position="243"/>
        <end position="262"/>
    </location>
</feature>
<feature type="transmembrane region" description="Helical" evidence="1">
    <location>
        <begin position="354"/>
        <end position="371"/>
    </location>
</feature>
<sequence length="401" mass="42232">MPGAQDLLVLVVAAAAGALLLYPPLARARTWRATITPLASIIGSGFLVLGPILDASYGMYAPVVMAALCVVAWAFGSAIRFNIAVIERDGGDRPAVEERLDAAASWTLAVAYFISVAYYLNLFGAFSVSLTPFDDRLHAKLVTSLVLLVILAVGWARGFKALERMEQVSVGIKLAVIAGLLAGLGRYFFAKAGSGDLVLHPPALTAWASVTLAFGLIVTVQGFETSRYLGASYSAATRIRSMLWAQALSALIYMTYIGFLAFALPAGPQPPNETAIISMMEIVAPVLPVLLVAAALSAQFSAAVADTSGSGGLIAELTKGMVPARMAYALLVAVGLVLTWTLDVFQIIGFASRAFALYYALQSTIAAAAAWRSRSERWRAPGYLALAVLGVVIAVFGTAFE</sequence>
<feature type="transmembrane region" description="Helical" evidence="1">
    <location>
        <begin position="204"/>
        <end position="223"/>
    </location>
</feature>
<feature type="transmembrane region" description="Helical" evidence="1">
    <location>
        <begin position="59"/>
        <end position="79"/>
    </location>
</feature>
<evidence type="ECO:0000313" key="3">
    <source>
        <dbReference type="Proteomes" id="UP001556196"/>
    </source>
</evidence>
<accession>A0ABV3R719</accession>
<comment type="caution">
    <text evidence="2">The sequence shown here is derived from an EMBL/GenBank/DDBJ whole genome shotgun (WGS) entry which is preliminary data.</text>
</comment>
<feature type="transmembrane region" description="Helical" evidence="1">
    <location>
        <begin position="282"/>
        <end position="305"/>
    </location>
</feature>
<gene>
    <name evidence="2" type="ORF">ABUE31_21445</name>
</gene>
<proteinExistence type="predicted"/>
<evidence type="ECO:0000313" key="2">
    <source>
        <dbReference type="EMBL" id="MEW9808563.1"/>
    </source>
</evidence>
<feature type="transmembrane region" description="Helical" evidence="1">
    <location>
        <begin position="383"/>
        <end position="400"/>
    </location>
</feature>
<keyword evidence="1" id="KW-0812">Transmembrane</keyword>
<name>A0ABV3R719_9HYPH</name>
<dbReference type="Proteomes" id="UP001556196">
    <property type="component" value="Unassembled WGS sequence"/>
</dbReference>
<keyword evidence="1" id="KW-0472">Membrane</keyword>
<feature type="transmembrane region" description="Helical" evidence="1">
    <location>
        <begin position="170"/>
        <end position="189"/>
    </location>
</feature>
<keyword evidence="3" id="KW-1185">Reference proteome</keyword>
<dbReference type="EMBL" id="JBFOCI010000009">
    <property type="protein sequence ID" value="MEW9808563.1"/>
    <property type="molecule type" value="Genomic_DNA"/>
</dbReference>
<reference evidence="2 3" key="1">
    <citation type="submission" date="2024-06" db="EMBL/GenBank/DDBJ databases">
        <authorList>
            <person name="Tuo L."/>
        </authorList>
    </citation>
    <scope>NUCLEOTIDE SEQUENCE [LARGE SCALE GENOMIC DNA]</scope>
    <source>
        <strain evidence="2 3">ZMM04-5</strain>
    </source>
</reference>
<evidence type="ECO:0000256" key="1">
    <source>
        <dbReference type="SAM" id="Phobius"/>
    </source>
</evidence>